<evidence type="ECO:0000259" key="2">
    <source>
        <dbReference type="Pfam" id="PF12728"/>
    </source>
</evidence>
<proteinExistence type="predicted"/>
<dbReference type="SUPFAM" id="SSF46955">
    <property type="entry name" value="Putative DNA-binding domain"/>
    <property type="match status" value="1"/>
</dbReference>
<dbReference type="Pfam" id="PF12728">
    <property type="entry name" value="HTH_17"/>
    <property type="match status" value="1"/>
</dbReference>
<dbReference type="Pfam" id="PF12727">
    <property type="entry name" value="PBP_like"/>
    <property type="match status" value="1"/>
</dbReference>
<keyword evidence="4" id="KW-1185">Reference proteome</keyword>
<protein>
    <submittedName>
        <fullName evidence="3">Molybdopterin biosynthesis protein</fullName>
    </submittedName>
</protein>
<dbReference type="Proteomes" id="UP001185028">
    <property type="component" value="Unassembled WGS sequence"/>
</dbReference>
<name>A0ABU1IUT1_9BACL</name>
<dbReference type="RefSeq" id="WP_188775507.1">
    <property type="nucleotide sequence ID" value="NZ_BMMB01000004.1"/>
</dbReference>
<organism evidence="3 4">
    <name type="scientific">Paenibacillus hunanensis</name>
    <dbReference type="NCBI Taxonomy" id="539262"/>
    <lineage>
        <taxon>Bacteria</taxon>
        <taxon>Bacillati</taxon>
        <taxon>Bacillota</taxon>
        <taxon>Bacilli</taxon>
        <taxon>Bacillales</taxon>
        <taxon>Paenibacillaceae</taxon>
        <taxon>Paenibacillus</taxon>
    </lineage>
</organism>
<dbReference type="InterPro" id="IPR041657">
    <property type="entry name" value="HTH_17"/>
</dbReference>
<sequence>MSEQISYTTEEIARLLKVSKLTVYDLIKKGELPAYRVGKQMRIDHDDLEMYKQRAKDGMLREQAGQLQLRELQNDTLAHPPDIGMAPDAADRLYPAQHPPQEPTAASPAFVHAAYARPEEILRNIGTVQPVTEEPLMPPSGMRPLVITGQDTSLDLLARYMEKDGRFRALRSFAGSMDSLVSMYMGHSDIVSTHLYDGETGEYNLPYVRKLLVSRSFTVINLVSRRAGLYVQRGNPKRINSWKQLGQTGIRLANRERGAGARVLLDEQLRLNGIRPSTLRGYDREETSHIAVAARIAAGEADVGVGSEKAAAMVGIEFVPLAVERYDLVVLNRPEHAEWIALLKRTLQSDEFKRELQAIGGYDLSRTGEIIYETDY</sequence>
<dbReference type="InterPro" id="IPR010093">
    <property type="entry name" value="SinI_DNA-bd"/>
</dbReference>
<dbReference type="InterPro" id="IPR009061">
    <property type="entry name" value="DNA-bd_dom_put_sf"/>
</dbReference>
<accession>A0ABU1IUT1</accession>
<gene>
    <name evidence="3" type="ORF">JOC58_000914</name>
</gene>
<evidence type="ECO:0000259" key="1">
    <source>
        <dbReference type="Pfam" id="PF12727"/>
    </source>
</evidence>
<dbReference type="EMBL" id="JAVDQH010000003">
    <property type="protein sequence ID" value="MDR6243029.1"/>
    <property type="molecule type" value="Genomic_DNA"/>
</dbReference>
<dbReference type="InterPro" id="IPR024370">
    <property type="entry name" value="PBP_domain"/>
</dbReference>
<reference evidence="3 4" key="1">
    <citation type="submission" date="2023-07" db="EMBL/GenBank/DDBJ databases">
        <title>Genomic Encyclopedia of Type Strains, Phase IV (KMG-IV): sequencing the most valuable type-strain genomes for metagenomic binning, comparative biology and taxonomic classification.</title>
        <authorList>
            <person name="Goeker M."/>
        </authorList>
    </citation>
    <scope>NUCLEOTIDE SEQUENCE [LARGE SCALE GENOMIC DNA]</scope>
    <source>
        <strain evidence="3 4">DSM 22170</strain>
    </source>
</reference>
<evidence type="ECO:0000313" key="3">
    <source>
        <dbReference type="EMBL" id="MDR6243029.1"/>
    </source>
</evidence>
<dbReference type="NCBIfam" id="TIGR01764">
    <property type="entry name" value="excise"/>
    <property type="match status" value="1"/>
</dbReference>
<dbReference type="PANTHER" id="PTHR38431:SF1">
    <property type="entry name" value="BLL2305 PROTEIN"/>
    <property type="match status" value="1"/>
</dbReference>
<dbReference type="SUPFAM" id="SSF53850">
    <property type="entry name" value="Periplasmic binding protein-like II"/>
    <property type="match status" value="1"/>
</dbReference>
<evidence type="ECO:0000313" key="4">
    <source>
        <dbReference type="Proteomes" id="UP001185028"/>
    </source>
</evidence>
<feature type="domain" description="PBP" evidence="1">
    <location>
        <begin position="159"/>
        <end position="344"/>
    </location>
</feature>
<feature type="domain" description="Helix-turn-helix" evidence="2">
    <location>
        <begin position="7"/>
        <end position="54"/>
    </location>
</feature>
<comment type="caution">
    <text evidence="3">The sequence shown here is derived from an EMBL/GenBank/DDBJ whole genome shotgun (WGS) entry which is preliminary data.</text>
</comment>
<dbReference type="PANTHER" id="PTHR38431">
    <property type="entry name" value="BLL2305 PROTEIN"/>
    <property type="match status" value="1"/>
</dbReference>